<evidence type="ECO:0008006" key="4">
    <source>
        <dbReference type="Google" id="ProtNLM"/>
    </source>
</evidence>
<proteinExistence type="predicted"/>
<comment type="caution">
    <text evidence="2">The sequence shown here is derived from an EMBL/GenBank/DDBJ whole genome shotgun (WGS) entry which is preliminary data.</text>
</comment>
<evidence type="ECO:0000313" key="2">
    <source>
        <dbReference type="EMBL" id="KAK7019619.1"/>
    </source>
</evidence>
<gene>
    <name evidence="2" type="ORF">R3P38DRAFT_1255533</name>
</gene>
<accession>A0AAW0B1N1</accession>
<dbReference type="Proteomes" id="UP001362999">
    <property type="component" value="Unassembled WGS sequence"/>
</dbReference>
<protein>
    <recommendedName>
        <fullName evidence="4">Secreted protein</fullName>
    </recommendedName>
</protein>
<name>A0AAW0B1N1_9AGAR</name>
<sequence length="141" mass="15909">MIFFLLLFIHAPVFAMALRNLEANIFKEMETLVAHRRPVPSRQRPTANVGALPEASHPLLFLRFGKTFSNSRTSSSKLNISSSFPVLLLVFLSFYLEETQTFVFFPRMLSRLPTKPHHRSYWALPTTSSQVGAGLALTSPT</sequence>
<keyword evidence="1" id="KW-0732">Signal</keyword>
<evidence type="ECO:0000313" key="3">
    <source>
        <dbReference type="Proteomes" id="UP001362999"/>
    </source>
</evidence>
<reference evidence="2 3" key="1">
    <citation type="journal article" date="2024" name="J Genomics">
        <title>Draft genome sequencing and assembly of Favolaschia claudopus CIRM-BRFM 2984 isolated from oak limbs.</title>
        <authorList>
            <person name="Navarro D."/>
            <person name="Drula E."/>
            <person name="Chaduli D."/>
            <person name="Cazenave R."/>
            <person name="Ahrendt S."/>
            <person name="Wang J."/>
            <person name="Lipzen A."/>
            <person name="Daum C."/>
            <person name="Barry K."/>
            <person name="Grigoriev I.V."/>
            <person name="Favel A."/>
            <person name="Rosso M.N."/>
            <person name="Martin F."/>
        </authorList>
    </citation>
    <scope>NUCLEOTIDE SEQUENCE [LARGE SCALE GENOMIC DNA]</scope>
    <source>
        <strain evidence="2 3">CIRM-BRFM 2984</strain>
    </source>
</reference>
<evidence type="ECO:0000256" key="1">
    <source>
        <dbReference type="SAM" id="SignalP"/>
    </source>
</evidence>
<organism evidence="2 3">
    <name type="scientific">Favolaschia claudopus</name>
    <dbReference type="NCBI Taxonomy" id="2862362"/>
    <lineage>
        <taxon>Eukaryota</taxon>
        <taxon>Fungi</taxon>
        <taxon>Dikarya</taxon>
        <taxon>Basidiomycota</taxon>
        <taxon>Agaricomycotina</taxon>
        <taxon>Agaricomycetes</taxon>
        <taxon>Agaricomycetidae</taxon>
        <taxon>Agaricales</taxon>
        <taxon>Marasmiineae</taxon>
        <taxon>Mycenaceae</taxon>
        <taxon>Favolaschia</taxon>
    </lineage>
</organism>
<dbReference type="EMBL" id="JAWWNJ010000043">
    <property type="protein sequence ID" value="KAK7019619.1"/>
    <property type="molecule type" value="Genomic_DNA"/>
</dbReference>
<feature type="chain" id="PRO_5043743317" description="Secreted protein" evidence="1">
    <location>
        <begin position="18"/>
        <end position="141"/>
    </location>
</feature>
<feature type="signal peptide" evidence="1">
    <location>
        <begin position="1"/>
        <end position="17"/>
    </location>
</feature>
<keyword evidence="3" id="KW-1185">Reference proteome</keyword>
<dbReference type="AlphaFoldDB" id="A0AAW0B1N1"/>